<gene>
    <name evidence="5" type="ORF">LUZ62_079426</name>
</gene>
<dbReference type="SUPFAM" id="SSF47616">
    <property type="entry name" value="GST C-terminal domain-like"/>
    <property type="match status" value="1"/>
</dbReference>
<evidence type="ECO:0000256" key="2">
    <source>
        <dbReference type="ARBA" id="ARBA00023002"/>
    </source>
</evidence>
<dbReference type="Pfam" id="PF13417">
    <property type="entry name" value="GST_N_3"/>
    <property type="match status" value="1"/>
</dbReference>
<dbReference type="AlphaFoldDB" id="A0AAV8BPJ0"/>
<evidence type="ECO:0000313" key="6">
    <source>
        <dbReference type="Proteomes" id="UP001140206"/>
    </source>
</evidence>
<sequence>MSAPCTMTVQHRSLRSVQSLSLSLAQLIEATASQTPEAERLSKRYLFSTFLMASVGPFSFVKEVLPLPLNSTSPPPRLFDGTTRLYLAYVCPYAQRIWITRNYKGLEEKIELVAIDLRDRPAWYKEIYPENKVPSLEHNSQVKGGSLNLIKFINTHFGGPILLPDDPGKQTFAEELLSYSDYFTKTVFASVLSKEDYISNDAVAALDKLEESLSKFEDGPFFLGQVFSLADIAYAPFVERYLIFLNDMKKYDITKGRPKLTLWIKELNKIEAYTATKRDPQELLTHTKRKFGLA</sequence>
<dbReference type="Pfam" id="PF13410">
    <property type="entry name" value="GST_C_2"/>
    <property type="match status" value="1"/>
</dbReference>
<dbReference type="InterPro" id="IPR044629">
    <property type="entry name" value="GSTL1/2/3"/>
</dbReference>
<dbReference type="Proteomes" id="UP001140206">
    <property type="component" value="Chromosome 5"/>
</dbReference>
<name>A0AAV8BPJ0_9POAL</name>
<keyword evidence="6" id="KW-1185">Reference proteome</keyword>
<dbReference type="PROSITE" id="PS50405">
    <property type="entry name" value="GST_CTER"/>
    <property type="match status" value="1"/>
</dbReference>
<feature type="domain" description="GST N-terminal" evidence="3">
    <location>
        <begin position="81"/>
        <end position="161"/>
    </location>
</feature>
<dbReference type="GO" id="GO:0005737">
    <property type="term" value="C:cytoplasm"/>
    <property type="evidence" value="ECO:0007669"/>
    <property type="project" value="InterPro"/>
</dbReference>
<dbReference type="PANTHER" id="PTHR44328">
    <property type="entry name" value="GLUTATHIONE S-TRANSFERASE L1"/>
    <property type="match status" value="1"/>
</dbReference>
<dbReference type="Gene3D" id="3.40.30.10">
    <property type="entry name" value="Glutaredoxin"/>
    <property type="match status" value="1"/>
</dbReference>
<protein>
    <submittedName>
        <fullName evidence="5">Glutathione S-transferase</fullName>
    </submittedName>
</protein>
<dbReference type="Gene3D" id="1.20.1050.10">
    <property type="match status" value="1"/>
</dbReference>
<evidence type="ECO:0000313" key="5">
    <source>
        <dbReference type="EMBL" id="KAJ4745021.1"/>
    </source>
</evidence>
<proteinExistence type="inferred from homology"/>
<dbReference type="PANTHER" id="PTHR44328:SF16">
    <property type="entry name" value="PROTEIN IN2-1 HOMOLOG B"/>
    <property type="match status" value="1"/>
</dbReference>
<feature type="domain" description="GST C-terminal" evidence="4">
    <location>
        <begin position="166"/>
        <end position="291"/>
    </location>
</feature>
<dbReference type="InterPro" id="IPR004045">
    <property type="entry name" value="Glutathione_S-Trfase_N"/>
</dbReference>
<dbReference type="FunFam" id="3.40.30.10:FF:000091">
    <property type="entry name" value="Glutathione S-transferase L2, chloroplastic"/>
    <property type="match status" value="1"/>
</dbReference>
<dbReference type="InterPro" id="IPR036282">
    <property type="entry name" value="Glutathione-S-Trfase_C_sf"/>
</dbReference>
<comment type="similarity">
    <text evidence="1">Belongs to the GST superfamily. HSP26 family.</text>
</comment>
<evidence type="ECO:0000256" key="1">
    <source>
        <dbReference type="ARBA" id="ARBA00009929"/>
    </source>
</evidence>
<dbReference type="InterPro" id="IPR010987">
    <property type="entry name" value="Glutathione-S-Trfase_C-like"/>
</dbReference>
<accession>A0AAV8BPJ0</accession>
<evidence type="ECO:0000259" key="4">
    <source>
        <dbReference type="PROSITE" id="PS50405"/>
    </source>
</evidence>
<dbReference type="GO" id="GO:0045174">
    <property type="term" value="F:glutathione dehydrogenase (ascorbate) activity"/>
    <property type="evidence" value="ECO:0007669"/>
    <property type="project" value="UniProtKB-ARBA"/>
</dbReference>
<dbReference type="SUPFAM" id="SSF52833">
    <property type="entry name" value="Thioredoxin-like"/>
    <property type="match status" value="1"/>
</dbReference>
<organism evidence="5 6">
    <name type="scientific">Rhynchospora pubera</name>
    <dbReference type="NCBI Taxonomy" id="906938"/>
    <lineage>
        <taxon>Eukaryota</taxon>
        <taxon>Viridiplantae</taxon>
        <taxon>Streptophyta</taxon>
        <taxon>Embryophyta</taxon>
        <taxon>Tracheophyta</taxon>
        <taxon>Spermatophyta</taxon>
        <taxon>Magnoliopsida</taxon>
        <taxon>Liliopsida</taxon>
        <taxon>Poales</taxon>
        <taxon>Cyperaceae</taxon>
        <taxon>Cyperoideae</taxon>
        <taxon>Rhynchosporeae</taxon>
        <taxon>Rhynchospora</taxon>
    </lineage>
</organism>
<dbReference type="PRINTS" id="PR01625">
    <property type="entry name" value="GSTRNSFRASEO"/>
</dbReference>
<comment type="caution">
    <text evidence="5">The sequence shown here is derived from an EMBL/GenBank/DDBJ whole genome shotgun (WGS) entry which is preliminary data.</text>
</comment>
<keyword evidence="2" id="KW-0560">Oxidoreductase</keyword>
<dbReference type="EMBL" id="JAMFTS010000005">
    <property type="protein sequence ID" value="KAJ4745021.1"/>
    <property type="molecule type" value="Genomic_DNA"/>
</dbReference>
<dbReference type="InterPro" id="IPR005442">
    <property type="entry name" value="GST_omega"/>
</dbReference>
<dbReference type="GO" id="GO:0004364">
    <property type="term" value="F:glutathione transferase activity"/>
    <property type="evidence" value="ECO:0007669"/>
    <property type="project" value="InterPro"/>
</dbReference>
<evidence type="ECO:0000259" key="3">
    <source>
        <dbReference type="PROSITE" id="PS50404"/>
    </source>
</evidence>
<dbReference type="FunFam" id="1.20.1050.10:FF:000041">
    <property type="entry name" value="Lambda class glutathione S-transferase"/>
    <property type="match status" value="1"/>
</dbReference>
<dbReference type="SFLD" id="SFLDG00358">
    <property type="entry name" value="Main_(cytGST)"/>
    <property type="match status" value="1"/>
</dbReference>
<dbReference type="PROSITE" id="PS50404">
    <property type="entry name" value="GST_NTER"/>
    <property type="match status" value="1"/>
</dbReference>
<dbReference type="InterPro" id="IPR040079">
    <property type="entry name" value="Glutathione_S-Trfase"/>
</dbReference>
<dbReference type="SFLD" id="SFLDS00019">
    <property type="entry name" value="Glutathione_Transferase_(cytos"/>
    <property type="match status" value="1"/>
</dbReference>
<reference evidence="5" key="1">
    <citation type="submission" date="2022-08" db="EMBL/GenBank/DDBJ databases">
        <authorList>
            <person name="Marques A."/>
        </authorList>
    </citation>
    <scope>NUCLEOTIDE SEQUENCE</scope>
    <source>
        <strain evidence="5">RhyPub2mFocal</strain>
        <tissue evidence="5">Leaves</tissue>
    </source>
</reference>
<dbReference type="InterPro" id="IPR036249">
    <property type="entry name" value="Thioredoxin-like_sf"/>
</dbReference>